<feature type="transmembrane region" description="Helical" evidence="7">
    <location>
        <begin position="122"/>
        <end position="146"/>
    </location>
</feature>
<feature type="transmembrane region" description="Helical" evidence="7">
    <location>
        <begin position="32"/>
        <end position="55"/>
    </location>
</feature>
<evidence type="ECO:0000256" key="6">
    <source>
        <dbReference type="ARBA" id="ARBA00023136"/>
    </source>
</evidence>
<dbReference type="Proteomes" id="UP001597277">
    <property type="component" value="Unassembled WGS sequence"/>
</dbReference>
<dbReference type="CDD" id="cd06261">
    <property type="entry name" value="TM_PBP2"/>
    <property type="match status" value="1"/>
</dbReference>
<proteinExistence type="inferred from homology"/>
<keyword evidence="4 7" id="KW-0812">Transmembrane</keyword>
<feature type="region of interest" description="Disordered" evidence="8">
    <location>
        <begin position="1"/>
        <end position="27"/>
    </location>
</feature>
<evidence type="ECO:0000256" key="2">
    <source>
        <dbReference type="ARBA" id="ARBA00022448"/>
    </source>
</evidence>
<sequence length="312" mass="34383">MSTDTAPAPAPDLSGQDAPTRRRRRGRSWSPGWFVVPFLVFFLLFMIWPILYGAWLSLTDESLVGDAPSFVGLANYAEALGDPDAWSSLGNTLFFVLISTVPLVVVALVMAITVYTGVRGQWLWRLAFFAPYLLPVATVAMIWSWLFEENLGLVNQTLTSLGLAPIGWISEEGAAMWAVTIATVWWTVGFNFLLYLSALQAIPHHLYEAAALDGAGPLRRLWNITIPQLSRITGVVLTLQILSSLKVFDQIYLMTKGGPNGATRSMLLYVYDIGFTGYRIGYGAALSYLFLALIVIVSIIQVRLARQRGNSA</sequence>
<comment type="subcellular location">
    <subcellularLocation>
        <location evidence="1 7">Cell membrane</location>
        <topology evidence="1 7">Multi-pass membrane protein</topology>
    </subcellularLocation>
</comment>
<dbReference type="EMBL" id="JBHUEE010000011">
    <property type="protein sequence ID" value="MFD1719573.1"/>
    <property type="molecule type" value="Genomic_DNA"/>
</dbReference>
<dbReference type="InterPro" id="IPR000515">
    <property type="entry name" value="MetI-like"/>
</dbReference>
<dbReference type="InterPro" id="IPR051393">
    <property type="entry name" value="ABC_transporter_permease"/>
</dbReference>
<keyword evidence="5 7" id="KW-1133">Transmembrane helix</keyword>
<comment type="similarity">
    <text evidence="7">Belongs to the binding-protein-dependent transport system permease family.</text>
</comment>
<evidence type="ECO:0000256" key="3">
    <source>
        <dbReference type="ARBA" id="ARBA00022475"/>
    </source>
</evidence>
<keyword evidence="2 7" id="KW-0813">Transport</keyword>
<evidence type="ECO:0000313" key="10">
    <source>
        <dbReference type="EMBL" id="MFD1719573.1"/>
    </source>
</evidence>
<comment type="caution">
    <text evidence="10">The sequence shown here is derived from an EMBL/GenBank/DDBJ whole genome shotgun (WGS) entry which is preliminary data.</text>
</comment>
<name>A0ABW4L801_9MICO</name>
<dbReference type="InterPro" id="IPR035906">
    <property type="entry name" value="MetI-like_sf"/>
</dbReference>
<gene>
    <name evidence="10" type="ORF">ACFSE6_17145</name>
</gene>
<evidence type="ECO:0000313" key="11">
    <source>
        <dbReference type="Proteomes" id="UP001597277"/>
    </source>
</evidence>
<evidence type="ECO:0000256" key="1">
    <source>
        <dbReference type="ARBA" id="ARBA00004651"/>
    </source>
</evidence>
<dbReference type="PROSITE" id="PS50928">
    <property type="entry name" value="ABC_TM1"/>
    <property type="match status" value="1"/>
</dbReference>
<evidence type="ECO:0000256" key="5">
    <source>
        <dbReference type="ARBA" id="ARBA00022989"/>
    </source>
</evidence>
<keyword evidence="6 7" id="KW-0472">Membrane</keyword>
<feature type="transmembrane region" description="Helical" evidence="7">
    <location>
        <begin position="174"/>
        <end position="196"/>
    </location>
</feature>
<evidence type="ECO:0000256" key="7">
    <source>
        <dbReference type="RuleBase" id="RU363032"/>
    </source>
</evidence>
<organism evidence="10 11">
    <name type="scientific">Georgenia deserti</name>
    <dbReference type="NCBI Taxonomy" id="2093781"/>
    <lineage>
        <taxon>Bacteria</taxon>
        <taxon>Bacillati</taxon>
        <taxon>Actinomycetota</taxon>
        <taxon>Actinomycetes</taxon>
        <taxon>Micrococcales</taxon>
        <taxon>Bogoriellaceae</taxon>
        <taxon>Georgenia</taxon>
    </lineage>
</organism>
<dbReference type="RefSeq" id="WP_388010140.1">
    <property type="nucleotide sequence ID" value="NZ_JBHUEE010000011.1"/>
</dbReference>
<reference evidence="11" key="1">
    <citation type="journal article" date="2019" name="Int. J. Syst. Evol. Microbiol.">
        <title>The Global Catalogue of Microorganisms (GCM) 10K type strain sequencing project: providing services to taxonomists for standard genome sequencing and annotation.</title>
        <authorList>
            <consortium name="The Broad Institute Genomics Platform"/>
            <consortium name="The Broad Institute Genome Sequencing Center for Infectious Disease"/>
            <person name="Wu L."/>
            <person name="Ma J."/>
        </authorList>
    </citation>
    <scope>NUCLEOTIDE SEQUENCE [LARGE SCALE GENOMIC DNA]</scope>
    <source>
        <strain evidence="11">JCM 17130</strain>
    </source>
</reference>
<dbReference type="Gene3D" id="1.10.3720.10">
    <property type="entry name" value="MetI-like"/>
    <property type="match status" value="1"/>
</dbReference>
<protein>
    <submittedName>
        <fullName evidence="10">Carbohydrate ABC transporter permease</fullName>
    </submittedName>
</protein>
<dbReference type="PANTHER" id="PTHR30193:SF41">
    <property type="entry name" value="DIACETYLCHITOBIOSE UPTAKE SYSTEM PERMEASE PROTEIN NGCF"/>
    <property type="match status" value="1"/>
</dbReference>
<accession>A0ABW4L801</accession>
<dbReference type="Pfam" id="PF00528">
    <property type="entry name" value="BPD_transp_1"/>
    <property type="match status" value="1"/>
</dbReference>
<feature type="domain" description="ABC transmembrane type-1" evidence="9">
    <location>
        <begin position="89"/>
        <end position="301"/>
    </location>
</feature>
<evidence type="ECO:0000259" key="9">
    <source>
        <dbReference type="PROSITE" id="PS50928"/>
    </source>
</evidence>
<keyword evidence="3" id="KW-1003">Cell membrane</keyword>
<feature type="transmembrane region" description="Helical" evidence="7">
    <location>
        <begin position="93"/>
        <end position="115"/>
    </location>
</feature>
<dbReference type="PANTHER" id="PTHR30193">
    <property type="entry name" value="ABC TRANSPORTER PERMEASE PROTEIN"/>
    <property type="match status" value="1"/>
</dbReference>
<evidence type="ECO:0000256" key="8">
    <source>
        <dbReference type="SAM" id="MobiDB-lite"/>
    </source>
</evidence>
<keyword evidence="11" id="KW-1185">Reference proteome</keyword>
<feature type="transmembrane region" description="Helical" evidence="7">
    <location>
        <begin position="280"/>
        <end position="300"/>
    </location>
</feature>
<evidence type="ECO:0000256" key="4">
    <source>
        <dbReference type="ARBA" id="ARBA00022692"/>
    </source>
</evidence>
<dbReference type="SUPFAM" id="SSF161098">
    <property type="entry name" value="MetI-like"/>
    <property type="match status" value="1"/>
</dbReference>